<evidence type="ECO:0000259" key="2">
    <source>
        <dbReference type="Pfam" id="PF02558"/>
    </source>
</evidence>
<dbReference type="InterPro" id="IPR036291">
    <property type="entry name" value="NAD(P)-bd_dom_sf"/>
</dbReference>
<dbReference type="EMBL" id="KN847498">
    <property type="protein sequence ID" value="KIW12476.1"/>
    <property type="molecule type" value="Genomic_DNA"/>
</dbReference>
<name>A0A0D1YC33_9EURO</name>
<proteinExistence type="predicted"/>
<dbReference type="InterPro" id="IPR013332">
    <property type="entry name" value="KPR_N"/>
</dbReference>
<sequence>MTEQPRPRVLIVGAGAMGLVTGYILTLGGSDVTFLVRPHRAEILSRPQLLYSFDDHQLKIYKDYKFITDPAKMIGANYDYILITLDGHVLKSETGVNLVKTMGEAVRGTKTRVLIGTVFIDLRPWFLETSGINGEQVTTCQLIIHSYEPKNVTCRLHEGTDPKLLQQADQAYTDKLGVGFFADDSGPAVAEGFAKLYNASGLSKCDIVSPEQLAAMSVPNFPLLAVSDLLGWPDYEDVDPNGELWTLAVDSVKDIQGLKLLGQAGQKMIESTTAEGLKNQFVGIQKAMLPMDWPDFNRYHHGGKVNVQDQELLQTCIAYGEAEGKAMSATKELLRRVQAKHQ</sequence>
<keyword evidence="1" id="KW-0472">Membrane</keyword>
<dbReference type="GeneID" id="27336836"/>
<feature type="transmembrane region" description="Helical" evidence="1">
    <location>
        <begin position="9"/>
        <end position="29"/>
    </location>
</feature>
<protein>
    <recommendedName>
        <fullName evidence="2">Ketopantoate reductase N-terminal domain-containing protein</fullName>
    </recommendedName>
</protein>
<evidence type="ECO:0000313" key="4">
    <source>
        <dbReference type="Proteomes" id="UP000053328"/>
    </source>
</evidence>
<dbReference type="OrthoDB" id="3753531at2759"/>
<organism evidence="3 4">
    <name type="scientific">Exophiala spinifera</name>
    <dbReference type="NCBI Taxonomy" id="91928"/>
    <lineage>
        <taxon>Eukaryota</taxon>
        <taxon>Fungi</taxon>
        <taxon>Dikarya</taxon>
        <taxon>Ascomycota</taxon>
        <taxon>Pezizomycotina</taxon>
        <taxon>Eurotiomycetes</taxon>
        <taxon>Chaetothyriomycetidae</taxon>
        <taxon>Chaetothyriales</taxon>
        <taxon>Herpotrichiellaceae</taxon>
        <taxon>Exophiala</taxon>
    </lineage>
</organism>
<dbReference type="Proteomes" id="UP000053328">
    <property type="component" value="Unassembled WGS sequence"/>
</dbReference>
<dbReference type="Gene3D" id="3.40.50.720">
    <property type="entry name" value="NAD(P)-binding Rossmann-like Domain"/>
    <property type="match status" value="1"/>
</dbReference>
<evidence type="ECO:0000313" key="3">
    <source>
        <dbReference type="EMBL" id="KIW12476.1"/>
    </source>
</evidence>
<keyword evidence="4" id="KW-1185">Reference proteome</keyword>
<keyword evidence="1" id="KW-0812">Transmembrane</keyword>
<keyword evidence="1" id="KW-1133">Transmembrane helix</keyword>
<dbReference type="AlphaFoldDB" id="A0A0D1YC33"/>
<feature type="domain" description="Ketopantoate reductase N-terminal" evidence="2">
    <location>
        <begin position="9"/>
        <end position="85"/>
    </location>
</feature>
<dbReference type="HOGENOM" id="CLU_076397_0_0_1"/>
<dbReference type="SUPFAM" id="SSF51735">
    <property type="entry name" value="NAD(P)-binding Rossmann-fold domains"/>
    <property type="match status" value="1"/>
</dbReference>
<reference evidence="3 4" key="1">
    <citation type="submission" date="2015-01" db="EMBL/GenBank/DDBJ databases">
        <title>The Genome Sequence of Exophiala spinifera CBS89968.</title>
        <authorList>
            <consortium name="The Broad Institute Genomics Platform"/>
            <person name="Cuomo C."/>
            <person name="de Hoog S."/>
            <person name="Gorbushina A."/>
            <person name="Stielow B."/>
            <person name="Teixiera M."/>
            <person name="Abouelleil A."/>
            <person name="Chapman S.B."/>
            <person name="Priest M."/>
            <person name="Young S.K."/>
            <person name="Wortman J."/>
            <person name="Nusbaum C."/>
            <person name="Birren B."/>
        </authorList>
    </citation>
    <scope>NUCLEOTIDE SEQUENCE [LARGE SCALE GENOMIC DNA]</scope>
    <source>
        <strain evidence="3 4">CBS 89968</strain>
    </source>
</reference>
<dbReference type="RefSeq" id="XP_016232692.1">
    <property type="nucleotide sequence ID" value="XM_016384069.1"/>
</dbReference>
<accession>A0A0D1YC33</accession>
<gene>
    <name evidence="3" type="ORF">PV08_09753</name>
</gene>
<evidence type="ECO:0000256" key="1">
    <source>
        <dbReference type="SAM" id="Phobius"/>
    </source>
</evidence>
<dbReference type="Pfam" id="PF02558">
    <property type="entry name" value="ApbA"/>
    <property type="match status" value="1"/>
</dbReference>
<dbReference type="VEuPathDB" id="FungiDB:PV08_09753"/>